<evidence type="ECO:0000313" key="11">
    <source>
        <dbReference type="Proteomes" id="UP001222027"/>
    </source>
</evidence>
<dbReference type="GO" id="GO:0003677">
    <property type="term" value="F:DNA binding"/>
    <property type="evidence" value="ECO:0007669"/>
    <property type="project" value="TreeGrafter"/>
</dbReference>
<feature type="compositionally biased region" description="Low complexity" evidence="8">
    <location>
        <begin position="835"/>
        <end position="849"/>
    </location>
</feature>
<organism evidence="10 11">
    <name type="scientific">Ensete ventricosum</name>
    <name type="common">Abyssinian banana</name>
    <name type="synonym">Musa ensete</name>
    <dbReference type="NCBI Taxonomy" id="4639"/>
    <lineage>
        <taxon>Eukaryota</taxon>
        <taxon>Viridiplantae</taxon>
        <taxon>Streptophyta</taxon>
        <taxon>Embryophyta</taxon>
        <taxon>Tracheophyta</taxon>
        <taxon>Spermatophyta</taxon>
        <taxon>Magnoliopsida</taxon>
        <taxon>Liliopsida</taxon>
        <taxon>Zingiberales</taxon>
        <taxon>Musaceae</taxon>
        <taxon>Ensete</taxon>
    </lineage>
</organism>
<evidence type="ECO:0000256" key="8">
    <source>
        <dbReference type="SAM" id="MobiDB-lite"/>
    </source>
</evidence>
<dbReference type="InterPro" id="IPR009072">
    <property type="entry name" value="Histone-fold"/>
</dbReference>
<keyword evidence="3" id="KW-0805">Transcription regulation</keyword>
<feature type="coiled-coil region" evidence="7">
    <location>
        <begin position="629"/>
        <end position="665"/>
    </location>
</feature>
<dbReference type="EMBL" id="JAQQAF010000005">
    <property type="protein sequence ID" value="KAJ8486535.1"/>
    <property type="molecule type" value="Genomic_DNA"/>
</dbReference>
<proteinExistence type="inferred from homology"/>
<dbReference type="PROSITE" id="PS51879">
    <property type="entry name" value="RST"/>
    <property type="match status" value="1"/>
</dbReference>
<comment type="caution">
    <text evidence="10">The sequence shown here is derived from an EMBL/GenBank/DDBJ whole genome shotgun (WGS) entry which is preliminary data.</text>
</comment>
<evidence type="ECO:0000256" key="5">
    <source>
        <dbReference type="ARBA" id="ARBA00023242"/>
    </source>
</evidence>
<keyword evidence="7" id="KW-0175">Coiled coil</keyword>
<feature type="compositionally biased region" description="Low complexity" evidence="8">
    <location>
        <begin position="388"/>
        <end position="397"/>
    </location>
</feature>
<dbReference type="InterPro" id="IPR022003">
    <property type="entry name" value="RST"/>
</dbReference>
<feature type="compositionally biased region" description="Polar residues" evidence="8">
    <location>
        <begin position="314"/>
        <end position="332"/>
    </location>
</feature>
<evidence type="ECO:0000256" key="7">
    <source>
        <dbReference type="SAM" id="Coils"/>
    </source>
</evidence>
<evidence type="ECO:0000256" key="2">
    <source>
        <dbReference type="ARBA" id="ARBA00006178"/>
    </source>
</evidence>
<dbReference type="PANTHER" id="PTHR15138">
    <property type="entry name" value="TRANSCRIPTION INITIATION FACTOR TFIID SUBUNIT 4"/>
    <property type="match status" value="1"/>
</dbReference>
<feature type="compositionally biased region" description="Polar residues" evidence="8">
    <location>
        <begin position="108"/>
        <end position="119"/>
    </location>
</feature>
<evidence type="ECO:0000256" key="1">
    <source>
        <dbReference type="ARBA" id="ARBA00004123"/>
    </source>
</evidence>
<dbReference type="GO" id="GO:0016251">
    <property type="term" value="F:RNA polymerase II general transcription initiation factor activity"/>
    <property type="evidence" value="ECO:0007669"/>
    <property type="project" value="TreeGrafter"/>
</dbReference>
<dbReference type="Pfam" id="PF05236">
    <property type="entry name" value="TAF4"/>
    <property type="match status" value="1"/>
</dbReference>
<feature type="region of interest" description="Disordered" evidence="8">
    <location>
        <begin position="458"/>
        <end position="477"/>
    </location>
</feature>
<feature type="compositionally biased region" description="Polar residues" evidence="8">
    <location>
        <begin position="505"/>
        <end position="566"/>
    </location>
</feature>
<feature type="compositionally biased region" description="Basic and acidic residues" evidence="8">
    <location>
        <begin position="850"/>
        <end position="861"/>
    </location>
</feature>
<dbReference type="PANTHER" id="PTHR15138:SF14">
    <property type="entry name" value="TRANSCRIPTION INITIATION FACTOR TFIID SUBUNIT 4"/>
    <property type="match status" value="1"/>
</dbReference>
<keyword evidence="4" id="KW-0804">Transcription</keyword>
<feature type="compositionally biased region" description="Polar residues" evidence="8">
    <location>
        <begin position="287"/>
        <end position="304"/>
    </location>
</feature>
<feature type="domain" description="RST" evidence="9">
    <location>
        <begin position="185"/>
        <end position="256"/>
    </location>
</feature>
<feature type="region of interest" description="Disordered" evidence="8">
    <location>
        <begin position="821"/>
        <end position="890"/>
    </location>
</feature>
<feature type="compositionally biased region" description="Low complexity" evidence="8">
    <location>
        <begin position="122"/>
        <end position="146"/>
    </location>
</feature>
<dbReference type="Pfam" id="PF12174">
    <property type="entry name" value="RST"/>
    <property type="match status" value="1"/>
</dbReference>
<dbReference type="Proteomes" id="UP001222027">
    <property type="component" value="Unassembled WGS sequence"/>
</dbReference>
<feature type="compositionally biased region" description="Low complexity" evidence="8">
    <location>
        <begin position="254"/>
        <end position="286"/>
    </location>
</feature>
<feature type="compositionally biased region" description="Basic and acidic residues" evidence="8">
    <location>
        <begin position="768"/>
        <end position="790"/>
    </location>
</feature>
<feature type="region of interest" description="Disordered" evidence="8">
    <location>
        <begin position="1"/>
        <end position="175"/>
    </location>
</feature>
<dbReference type="GO" id="GO:0006367">
    <property type="term" value="P:transcription initiation at RNA polymerase II promoter"/>
    <property type="evidence" value="ECO:0007669"/>
    <property type="project" value="TreeGrafter"/>
</dbReference>
<dbReference type="CDD" id="cd08045">
    <property type="entry name" value="HFD_TAF4"/>
    <property type="match status" value="1"/>
</dbReference>
<dbReference type="GO" id="GO:0005669">
    <property type="term" value="C:transcription factor TFIID complex"/>
    <property type="evidence" value="ECO:0007669"/>
    <property type="project" value="InterPro"/>
</dbReference>
<feature type="region of interest" description="Disordered" evidence="8">
    <location>
        <begin position="505"/>
        <end position="614"/>
    </location>
</feature>
<dbReference type="AlphaFoldDB" id="A0AAV8PGT8"/>
<name>A0AAV8PGT8_ENSVE</name>
<dbReference type="InterPro" id="IPR007900">
    <property type="entry name" value="TAF4_C"/>
</dbReference>
<feature type="compositionally biased region" description="Polar residues" evidence="8">
    <location>
        <begin position="419"/>
        <end position="434"/>
    </location>
</feature>
<feature type="compositionally biased region" description="Basic and acidic residues" evidence="8">
    <location>
        <begin position="98"/>
        <end position="107"/>
    </location>
</feature>
<evidence type="ECO:0000259" key="9">
    <source>
        <dbReference type="PROSITE" id="PS51879"/>
    </source>
</evidence>
<protein>
    <recommendedName>
        <fullName evidence="9">RST domain-containing protein</fullName>
    </recommendedName>
</protein>
<gene>
    <name evidence="10" type="ORF">OPV22_019020</name>
</gene>
<feature type="compositionally biased region" description="Polar residues" evidence="8">
    <location>
        <begin position="463"/>
        <end position="477"/>
    </location>
</feature>
<evidence type="ECO:0000313" key="10">
    <source>
        <dbReference type="EMBL" id="KAJ8486535.1"/>
    </source>
</evidence>
<keyword evidence="5" id="KW-0539">Nucleus</keyword>
<dbReference type="FunFam" id="1.10.20.10:FF:000015">
    <property type="entry name" value="Transcription initiation factor TFIID subunit 4B"/>
    <property type="match status" value="1"/>
</dbReference>
<feature type="compositionally biased region" description="Polar residues" evidence="8">
    <location>
        <begin position="596"/>
        <end position="614"/>
    </location>
</feature>
<comment type="function">
    <text evidence="6">TAFs are components of the transcription factor IID (TFIID) complex that is essential for mediating regulation of RNA polymerase transcription.</text>
</comment>
<reference evidence="10 11" key="1">
    <citation type="submission" date="2022-12" db="EMBL/GenBank/DDBJ databases">
        <title>Chromosome-scale assembly of the Ensete ventricosum genome.</title>
        <authorList>
            <person name="Dussert Y."/>
            <person name="Stocks J."/>
            <person name="Wendawek A."/>
            <person name="Woldeyes F."/>
            <person name="Nichols R.A."/>
            <person name="Borrell J.S."/>
        </authorList>
    </citation>
    <scope>NUCLEOTIDE SEQUENCE [LARGE SCALE GENOMIC DNA]</scope>
    <source>
        <strain evidence="11">cv. Maze</strain>
        <tissue evidence="10">Seeds</tissue>
    </source>
</reference>
<sequence>MDPSIMKLLEEDEDESMHSGADVEALSAELNRDIGGEPAAIVQPPESDAGQVIGQWQTSSEIENGRQIQQKEHRQHLGSSEQHSSGGGLIQPPYVAKPQDEQVKKPEQSNILGSNTSEGSKQEVTQQSENLQQQNIPQQSNKQIPNTNLASISSNQSEGHQQHIVQQSNTQQIPPSNQANLVMRKTKAASSIPFQMLIPILQPHLDKDRSMQLQAIFTKLRNNEVSKEDFLRVTKNIVGDQMLRQAAQKIQMQATQSSQTNTNSFSLQTPASSQQISSSGAQQITGPQSFPASHSMPQSQNLKASGSPPHQPYVPSTTFQVHPGTSFTGPRNNTKKSQEVEIGSDGKGPNSVQNFANNINMANPERDVLMVSIQSVNKQQQATHIPQSSFSMSGSTSGYHTHAYPRPSVSSSTSPRPSNVDSHTRQVSHTQGVVSTQIRATQSMNIMNVPKYDQNAAYESKRQQAVSSTSHSASQHNPLAQQLAANKEQNDSGFKSMAYVKQEVVDQSSEPPNKSHIVSSGVTSLRTAHVNQKNSALGSSSMMGTTQVSGPVPIQTDQSVQVSSATPPLAGATMKTPSKKPTVGQKKPLEALGSSPPMSSKRQKTSGTSIDQSIEQLNDVTAVSGVDLREEEEQLLSGLKEENQASEATRRVVQEEEERLLLQQASLRKKLSDIMLKCGLKNIGGDVERCLSMCVEERLKGLICYLIRLSKQRVDLEKSRHRFVITSDVRHQILLMNQKAKEEWDKKQAEESDKLRKVNEMDGSAGVDAEKDKEEGRSKTLKANKEEDDKMRATAANVAARAAAGGDDMLSKWQLMAEQARQKRDGIDGASGSQLGKSAAGKSLSSSGRGSKEKQEFEKKGSSAFGTSGGMRRFGRNSAQASHPKVARNISVRDVVAALETEPQMSKSSLIYRLYERLSGDSPAE</sequence>
<feature type="region of interest" description="Disordered" evidence="8">
    <location>
        <begin position="744"/>
        <end position="790"/>
    </location>
</feature>
<dbReference type="Gene3D" id="1.10.20.10">
    <property type="entry name" value="Histone, subunit A"/>
    <property type="match status" value="1"/>
</dbReference>
<feature type="region of interest" description="Disordered" evidence="8">
    <location>
        <begin position="379"/>
        <end position="434"/>
    </location>
</feature>
<dbReference type="InterPro" id="IPR045144">
    <property type="entry name" value="TAF4"/>
</dbReference>
<dbReference type="GO" id="GO:0046982">
    <property type="term" value="F:protein heterodimerization activity"/>
    <property type="evidence" value="ECO:0007669"/>
    <property type="project" value="InterPro"/>
</dbReference>
<evidence type="ECO:0000256" key="6">
    <source>
        <dbReference type="ARBA" id="ARBA00058775"/>
    </source>
</evidence>
<feature type="compositionally biased region" description="Low complexity" evidence="8">
    <location>
        <begin position="405"/>
        <end position="418"/>
    </location>
</feature>
<accession>A0AAV8PGT8</accession>
<feature type="compositionally biased region" description="Basic and acidic residues" evidence="8">
    <location>
        <begin position="744"/>
        <end position="760"/>
    </location>
</feature>
<feature type="compositionally biased region" description="Polar residues" evidence="8">
    <location>
        <begin position="147"/>
        <end position="175"/>
    </location>
</feature>
<comment type="similarity">
    <text evidence="2">Belongs to the TAF4 family.</text>
</comment>
<comment type="subcellular location">
    <subcellularLocation>
        <location evidence="1">Nucleus</location>
    </subcellularLocation>
</comment>
<keyword evidence="11" id="KW-1185">Reference proteome</keyword>
<feature type="region of interest" description="Disordered" evidence="8">
    <location>
        <begin position="254"/>
        <end position="352"/>
    </location>
</feature>
<evidence type="ECO:0000256" key="4">
    <source>
        <dbReference type="ARBA" id="ARBA00023163"/>
    </source>
</evidence>
<evidence type="ECO:0000256" key="3">
    <source>
        <dbReference type="ARBA" id="ARBA00023015"/>
    </source>
</evidence>
<feature type="compositionally biased region" description="Polar residues" evidence="8">
    <location>
        <begin position="54"/>
        <end position="68"/>
    </location>
</feature>